<evidence type="ECO:0000313" key="1">
    <source>
        <dbReference type="EMBL" id="MBF4768866.1"/>
    </source>
</evidence>
<dbReference type="Pfam" id="PF06245">
    <property type="entry name" value="DUF1015"/>
    <property type="match status" value="1"/>
</dbReference>
<organism evidence="1 2">
    <name type="scientific">Nocardioides agariphilus</name>
    <dbReference type="NCBI Taxonomy" id="433664"/>
    <lineage>
        <taxon>Bacteria</taxon>
        <taxon>Bacillati</taxon>
        <taxon>Actinomycetota</taxon>
        <taxon>Actinomycetes</taxon>
        <taxon>Propionibacteriales</taxon>
        <taxon>Nocardioidaceae</taxon>
        <taxon>Nocardioides</taxon>
    </lineage>
</organism>
<protein>
    <submittedName>
        <fullName evidence="1">DUF1015 family protein</fullName>
    </submittedName>
</protein>
<accession>A0A930YHP2</accession>
<evidence type="ECO:0000313" key="2">
    <source>
        <dbReference type="Proteomes" id="UP000660668"/>
    </source>
</evidence>
<sequence>MSFVRLFPARVVRQEWARRTVSSLAESVDESGIDLYGVSIDPAAYEESPVALYVYRQTSGHASYVGIVCDVSVQALADGRVRGHEAVHQQRVDALVWHHQQTSHGTPALVSLLHRAGEVYTRILEAVQQQPPLLDFPGPSGWQQTVWRLPVGDETSALTDELTAADFYIADGHHRVAAALEEWALAGKPDDATVLCQIHPMDGLGLSSFHRRVSGPLDPEGLLGLVSADFDLLEVSRAAVPSSGSMGLYVDHRWFEVTYDGARERGVAGLDVTLLQSRILDRVTAVASSGRVPVVDAVPATADVDALTARCDVDGGALFTLAPPSYEAIIEVADADEVMPPKATYFEPKPCTGIFLRP</sequence>
<dbReference type="RefSeq" id="WP_194697019.1">
    <property type="nucleotide sequence ID" value="NZ_JADKPO010000018.1"/>
</dbReference>
<dbReference type="Proteomes" id="UP000660668">
    <property type="component" value="Unassembled WGS sequence"/>
</dbReference>
<dbReference type="InterPro" id="IPR008323">
    <property type="entry name" value="UCP033563"/>
</dbReference>
<dbReference type="EMBL" id="JADKPO010000018">
    <property type="protein sequence ID" value="MBF4768866.1"/>
    <property type="molecule type" value="Genomic_DNA"/>
</dbReference>
<dbReference type="PANTHER" id="PTHR36454">
    <property type="entry name" value="LMO2823 PROTEIN"/>
    <property type="match status" value="1"/>
</dbReference>
<comment type="caution">
    <text evidence="1">The sequence shown here is derived from an EMBL/GenBank/DDBJ whole genome shotgun (WGS) entry which is preliminary data.</text>
</comment>
<proteinExistence type="predicted"/>
<dbReference type="PANTHER" id="PTHR36454:SF1">
    <property type="entry name" value="DUF1015 DOMAIN-CONTAINING PROTEIN"/>
    <property type="match status" value="1"/>
</dbReference>
<dbReference type="AlphaFoldDB" id="A0A930YHP2"/>
<keyword evidence="2" id="KW-1185">Reference proteome</keyword>
<gene>
    <name evidence="1" type="ORF">ISU10_13955</name>
</gene>
<reference evidence="1" key="1">
    <citation type="submission" date="2020-11" db="EMBL/GenBank/DDBJ databases">
        <title>Nocardioides cynanchi sp. nov., isolated from soil of rhizosphere of Cynanchum wilfordii.</title>
        <authorList>
            <person name="Lee J.-S."/>
            <person name="Suh M.K."/>
            <person name="Kim J.-S."/>
        </authorList>
    </citation>
    <scope>NUCLEOTIDE SEQUENCE</scope>
    <source>
        <strain evidence="1">KCTC 19276</strain>
    </source>
</reference>
<name>A0A930YHP2_9ACTN</name>